<evidence type="ECO:0000313" key="2">
    <source>
        <dbReference type="EMBL" id="GGM01875.1"/>
    </source>
</evidence>
<feature type="transmembrane region" description="Helical" evidence="1">
    <location>
        <begin position="12"/>
        <end position="38"/>
    </location>
</feature>
<keyword evidence="3" id="KW-1185">Reference proteome</keyword>
<proteinExistence type="predicted"/>
<feature type="transmembrane region" description="Helical" evidence="1">
    <location>
        <begin position="44"/>
        <end position="67"/>
    </location>
</feature>
<sequence>MPVVESGSARLSAGALALVVLGVGVLVVAVVAAVAGWLSDDFAAGFGQVGAIGMSTVGVVAVVAALWRDRHRPR</sequence>
<keyword evidence="1" id="KW-1133">Transmembrane helix</keyword>
<protein>
    <submittedName>
        <fullName evidence="2">Uncharacterized protein</fullName>
    </submittedName>
</protein>
<reference evidence="2" key="2">
    <citation type="submission" date="2020-09" db="EMBL/GenBank/DDBJ databases">
        <authorList>
            <person name="Sun Q."/>
            <person name="Zhou Y."/>
        </authorList>
    </citation>
    <scope>NUCLEOTIDE SEQUENCE</scope>
    <source>
        <strain evidence="2">CGMCC 4.7308</strain>
    </source>
</reference>
<evidence type="ECO:0000313" key="3">
    <source>
        <dbReference type="Proteomes" id="UP000655208"/>
    </source>
</evidence>
<keyword evidence="1" id="KW-0812">Transmembrane</keyword>
<dbReference type="AlphaFoldDB" id="A0A917SWU8"/>
<name>A0A917SWU8_9ACTN</name>
<keyword evidence="1" id="KW-0472">Membrane</keyword>
<comment type="caution">
    <text evidence="2">The sequence shown here is derived from an EMBL/GenBank/DDBJ whole genome shotgun (WGS) entry which is preliminary data.</text>
</comment>
<organism evidence="2 3">
    <name type="scientific">Nakamurella endophytica</name>
    <dbReference type="NCBI Taxonomy" id="1748367"/>
    <lineage>
        <taxon>Bacteria</taxon>
        <taxon>Bacillati</taxon>
        <taxon>Actinomycetota</taxon>
        <taxon>Actinomycetes</taxon>
        <taxon>Nakamurellales</taxon>
        <taxon>Nakamurellaceae</taxon>
        <taxon>Nakamurella</taxon>
    </lineage>
</organism>
<gene>
    <name evidence="2" type="ORF">GCM10011594_22460</name>
</gene>
<dbReference type="Proteomes" id="UP000655208">
    <property type="component" value="Unassembled WGS sequence"/>
</dbReference>
<accession>A0A917SWU8</accession>
<dbReference type="EMBL" id="BMNA01000004">
    <property type="protein sequence ID" value="GGM01875.1"/>
    <property type="molecule type" value="Genomic_DNA"/>
</dbReference>
<reference evidence="2" key="1">
    <citation type="journal article" date="2014" name="Int. J. Syst. Evol. Microbiol.">
        <title>Complete genome sequence of Corynebacterium casei LMG S-19264T (=DSM 44701T), isolated from a smear-ripened cheese.</title>
        <authorList>
            <consortium name="US DOE Joint Genome Institute (JGI-PGF)"/>
            <person name="Walter F."/>
            <person name="Albersmeier A."/>
            <person name="Kalinowski J."/>
            <person name="Ruckert C."/>
        </authorList>
    </citation>
    <scope>NUCLEOTIDE SEQUENCE</scope>
    <source>
        <strain evidence="2">CGMCC 4.7308</strain>
    </source>
</reference>
<evidence type="ECO:0000256" key="1">
    <source>
        <dbReference type="SAM" id="Phobius"/>
    </source>
</evidence>